<dbReference type="InterPro" id="IPR036259">
    <property type="entry name" value="MFS_trans_sf"/>
</dbReference>
<feature type="transmembrane region" description="Helical" evidence="7">
    <location>
        <begin position="364"/>
        <end position="385"/>
    </location>
</feature>
<organism evidence="9 10">
    <name type="scientific">Thalassoglobus polymorphus</name>
    <dbReference type="NCBI Taxonomy" id="2527994"/>
    <lineage>
        <taxon>Bacteria</taxon>
        <taxon>Pseudomonadati</taxon>
        <taxon>Planctomycetota</taxon>
        <taxon>Planctomycetia</taxon>
        <taxon>Planctomycetales</taxon>
        <taxon>Planctomycetaceae</taxon>
        <taxon>Thalassoglobus</taxon>
    </lineage>
</organism>
<reference evidence="9 10" key="1">
    <citation type="submission" date="2019-02" db="EMBL/GenBank/DDBJ databases">
        <title>Deep-cultivation of Planctomycetes and their phenomic and genomic characterization uncovers novel biology.</title>
        <authorList>
            <person name="Wiegand S."/>
            <person name="Jogler M."/>
            <person name="Boedeker C."/>
            <person name="Pinto D."/>
            <person name="Vollmers J."/>
            <person name="Rivas-Marin E."/>
            <person name="Kohn T."/>
            <person name="Peeters S.H."/>
            <person name="Heuer A."/>
            <person name="Rast P."/>
            <person name="Oberbeckmann S."/>
            <person name="Bunk B."/>
            <person name="Jeske O."/>
            <person name="Meyerdierks A."/>
            <person name="Storesund J.E."/>
            <person name="Kallscheuer N."/>
            <person name="Luecker S."/>
            <person name="Lage O.M."/>
            <person name="Pohl T."/>
            <person name="Merkel B.J."/>
            <person name="Hornburger P."/>
            <person name="Mueller R.-W."/>
            <person name="Bruemmer F."/>
            <person name="Labrenz M."/>
            <person name="Spormann A.M."/>
            <person name="Op den Camp H."/>
            <person name="Overmann J."/>
            <person name="Amann R."/>
            <person name="Jetten M.S.M."/>
            <person name="Mascher T."/>
            <person name="Medema M.H."/>
            <person name="Devos D.P."/>
            <person name="Kaster A.-K."/>
            <person name="Ovreas L."/>
            <person name="Rohde M."/>
            <person name="Galperin M.Y."/>
            <person name="Jogler C."/>
        </authorList>
    </citation>
    <scope>NUCLEOTIDE SEQUENCE [LARGE SCALE GENOMIC DNA]</scope>
    <source>
        <strain evidence="9 10">Mal48</strain>
    </source>
</reference>
<dbReference type="SUPFAM" id="SSF103473">
    <property type="entry name" value="MFS general substrate transporter"/>
    <property type="match status" value="1"/>
</dbReference>
<evidence type="ECO:0000256" key="5">
    <source>
        <dbReference type="ARBA" id="ARBA00022989"/>
    </source>
</evidence>
<dbReference type="InterPro" id="IPR020846">
    <property type="entry name" value="MFS_dom"/>
</dbReference>
<evidence type="ECO:0000313" key="9">
    <source>
        <dbReference type="EMBL" id="QDT34696.1"/>
    </source>
</evidence>
<keyword evidence="2" id="KW-0813">Transport</keyword>
<dbReference type="PANTHER" id="PTHR43266:SF2">
    <property type="entry name" value="MAJOR FACILITATOR SUPERFAMILY (MFS) PROFILE DOMAIN-CONTAINING PROTEIN"/>
    <property type="match status" value="1"/>
</dbReference>
<keyword evidence="6 7" id="KW-0472">Membrane</keyword>
<dbReference type="Proteomes" id="UP000315724">
    <property type="component" value="Chromosome"/>
</dbReference>
<dbReference type="PANTHER" id="PTHR43266">
    <property type="entry name" value="MACROLIDE-EFFLUX PROTEIN"/>
    <property type="match status" value="1"/>
</dbReference>
<feature type="transmembrane region" description="Helical" evidence="7">
    <location>
        <begin position="323"/>
        <end position="352"/>
    </location>
</feature>
<evidence type="ECO:0000256" key="2">
    <source>
        <dbReference type="ARBA" id="ARBA00022448"/>
    </source>
</evidence>
<feature type="transmembrane region" description="Helical" evidence="7">
    <location>
        <begin position="231"/>
        <end position="249"/>
    </location>
</feature>
<evidence type="ECO:0000256" key="3">
    <source>
        <dbReference type="ARBA" id="ARBA00022475"/>
    </source>
</evidence>
<dbReference type="KEGG" id="tpol:Mal48_39680"/>
<dbReference type="EMBL" id="CP036267">
    <property type="protein sequence ID" value="QDT34696.1"/>
    <property type="molecule type" value="Genomic_DNA"/>
</dbReference>
<dbReference type="CDD" id="cd06173">
    <property type="entry name" value="MFS_MefA_like"/>
    <property type="match status" value="1"/>
</dbReference>
<name>A0A517QST2_9PLAN</name>
<proteinExistence type="predicted"/>
<feature type="transmembrane region" description="Helical" evidence="7">
    <location>
        <begin position="147"/>
        <end position="165"/>
    </location>
</feature>
<gene>
    <name evidence="9" type="primary">lplT</name>
    <name evidence="9" type="ORF">Mal48_39680</name>
</gene>
<dbReference type="InterPro" id="IPR011701">
    <property type="entry name" value="MFS"/>
</dbReference>
<dbReference type="GO" id="GO:0022857">
    <property type="term" value="F:transmembrane transporter activity"/>
    <property type="evidence" value="ECO:0007669"/>
    <property type="project" value="InterPro"/>
</dbReference>
<evidence type="ECO:0000256" key="7">
    <source>
        <dbReference type="SAM" id="Phobius"/>
    </source>
</evidence>
<evidence type="ECO:0000256" key="1">
    <source>
        <dbReference type="ARBA" id="ARBA00004651"/>
    </source>
</evidence>
<keyword evidence="4 7" id="KW-0812">Transmembrane</keyword>
<dbReference type="OrthoDB" id="9803968at2"/>
<dbReference type="Gene3D" id="1.20.1250.20">
    <property type="entry name" value="MFS general substrate transporter like domains"/>
    <property type="match status" value="1"/>
</dbReference>
<feature type="transmembrane region" description="Helical" evidence="7">
    <location>
        <begin position="55"/>
        <end position="76"/>
    </location>
</feature>
<keyword evidence="10" id="KW-1185">Reference proteome</keyword>
<dbReference type="Pfam" id="PF07690">
    <property type="entry name" value="MFS_1"/>
    <property type="match status" value="1"/>
</dbReference>
<dbReference type="PROSITE" id="PS50850">
    <property type="entry name" value="MFS"/>
    <property type="match status" value="1"/>
</dbReference>
<feature type="transmembrane region" description="Helical" evidence="7">
    <location>
        <begin position="298"/>
        <end position="317"/>
    </location>
</feature>
<accession>A0A517QST2</accession>
<evidence type="ECO:0000313" key="10">
    <source>
        <dbReference type="Proteomes" id="UP000315724"/>
    </source>
</evidence>
<keyword evidence="5 7" id="KW-1133">Transmembrane helix</keyword>
<dbReference type="RefSeq" id="WP_145203042.1">
    <property type="nucleotide sequence ID" value="NZ_CP036267.1"/>
</dbReference>
<feature type="domain" description="Major facilitator superfamily (MFS) profile" evidence="8">
    <location>
        <begin position="17"/>
        <end position="422"/>
    </location>
</feature>
<protein>
    <submittedName>
        <fullName evidence="9">Lysophospholipid transporter LplT</fullName>
    </submittedName>
</protein>
<sequence length="433" mass="46834">MADEPQKSHGPIYKDRSFLGMLVTQFLGAFNDNVFKQILLFVCIDFAAGKREADLQGLATTVFAIPFIILSGYCGFLSDKLSKRNLIVTSKVLEIVVMGLGGFAFLSGNISIMMAVLFLMGAQSALFGPSKYGILPELFSEKDLPRVNGWILMTTFLSIILGFAISGEIKEALNDDLWKASYICVGIAIVGTLTALMVRKTPIANPDAKFEPSTLIVNSETRRLIFKDRRLLWTLVATSVFWTTGGVVYPNATNDLGIKQFGWGEAATGRLAACTGIGIALGCLVAGYLSRNRFNGKLVRLGAIGMFIGLILMALPSSSPTTIAIGVPGAIIGLIWLGFCAGLFTVPLQVFLQTATPRLHKGRIIGAMNLANWIGMAMAGVYYSIWNQIFAIEGLNVPYNAMYGAAALLLLPLVLFYHPESIDLSDISSEQND</sequence>
<evidence type="ECO:0000256" key="4">
    <source>
        <dbReference type="ARBA" id="ARBA00022692"/>
    </source>
</evidence>
<feature type="transmembrane region" description="Helical" evidence="7">
    <location>
        <begin position="397"/>
        <end position="417"/>
    </location>
</feature>
<comment type="subcellular location">
    <subcellularLocation>
        <location evidence="1">Cell membrane</location>
        <topology evidence="1">Multi-pass membrane protein</topology>
    </subcellularLocation>
</comment>
<keyword evidence="3" id="KW-1003">Cell membrane</keyword>
<dbReference type="GO" id="GO:0005886">
    <property type="term" value="C:plasma membrane"/>
    <property type="evidence" value="ECO:0007669"/>
    <property type="project" value="UniProtKB-SubCell"/>
</dbReference>
<feature type="transmembrane region" description="Helical" evidence="7">
    <location>
        <begin position="269"/>
        <end position="289"/>
    </location>
</feature>
<evidence type="ECO:0000259" key="8">
    <source>
        <dbReference type="PROSITE" id="PS50850"/>
    </source>
</evidence>
<evidence type="ECO:0000256" key="6">
    <source>
        <dbReference type="ARBA" id="ARBA00023136"/>
    </source>
</evidence>
<dbReference type="AlphaFoldDB" id="A0A517QST2"/>